<dbReference type="AlphaFoldDB" id="A0A9Q8PGW1"/>
<proteinExistence type="predicted"/>
<dbReference type="InterPro" id="IPR010730">
    <property type="entry name" value="HET"/>
</dbReference>
<dbReference type="PANTHER" id="PTHR24148">
    <property type="entry name" value="ANKYRIN REPEAT DOMAIN-CONTAINING PROTEIN 39 HOMOLOG-RELATED"/>
    <property type="match status" value="1"/>
</dbReference>
<dbReference type="Proteomes" id="UP000756132">
    <property type="component" value="Chromosome 9"/>
</dbReference>
<dbReference type="PANTHER" id="PTHR24148:SF73">
    <property type="entry name" value="HET DOMAIN PROTEIN (AFU_ORTHOLOGUE AFUA_8G01020)"/>
    <property type="match status" value="1"/>
</dbReference>
<protein>
    <recommendedName>
        <fullName evidence="1">Heterokaryon incompatibility domain-containing protein</fullName>
    </recommendedName>
</protein>
<dbReference type="KEGG" id="ffu:CLAFUR5_09037"/>
<feature type="domain" description="Heterokaryon incompatibility" evidence="1">
    <location>
        <begin position="122"/>
        <end position="219"/>
    </location>
</feature>
<dbReference type="InterPro" id="IPR052895">
    <property type="entry name" value="HetReg/Transcr_Mod"/>
</dbReference>
<dbReference type="GeneID" id="71988915"/>
<keyword evidence="3" id="KW-1185">Reference proteome</keyword>
<organism evidence="2 3">
    <name type="scientific">Passalora fulva</name>
    <name type="common">Tomato leaf mold</name>
    <name type="synonym">Cladosporium fulvum</name>
    <dbReference type="NCBI Taxonomy" id="5499"/>
    <lineage>
        <taxon>Eukaryota</taxon>
        <taxon>Fungi</taxon>
        <taxon>Dikarya</taxon>
        <taxon>Ascomycota</taxon>
        <taxon>Pezizomycotina</taxon>
        <taxon>Dothideomycetes</taxon>
        <taxon>Dothideomycetidae</taxon>
        <taxon>Mycosphaerellales</taxon>
        <taxon>Mycosphaerellaceae</taxon>
        <taxon>Fulvia</taxon>
    </lineage>
</organism>
<evidence type="ECO:0000259" key="1">
    <source>
        <dbReference type="Pfam" id="PF06985"/>
    </source>
</evidence>
<gene>
    <name evidence="2" type="ORF">CLAFUR5_09037</name>
</gene>
<evidence type="ECO:0000313" key="3">
    <source>
        <dbReference type="Proteomes" id="UP000756132"/>
    </source>
</evidence>
<dbReference type="Pfam" id="PF06985">
    <property type="entry name" value="HET"/>
    <property type="match status" value="1"/>
</dbReference>
<sequence length="272" mass="30921">MAHHKRLRHLHCRAAGNLAPSGDHASVLPTGYHSLVIVQFDTDLWPPGMMVTEDIEDEYVVVNDWHETTASRHKAAVKEWALKYEELESSKHFRLLKLKSKKCDEEVFCSLRQCEIDASPPYEALSYTWGNRDPTHVLPIYNTSLEGCSGRVMYIHISPNLFKILSHFRDPDDGTWLWVDALCIDQLSYGQRNQQVRLMGTIYGKAFKVVACLDSDDLSPQTERDVLTGLEFLRTAMRGRGDKNATEKLAGYCGRTDPCEENRANPDHRDGA</sequence>
<dbReference type="RefSeq" id="XP_047766656.1">
    <property type="nucleotide sequence ID" value="XM_047908185.1"/>
</dbReference>
<reference evidence="2" key="1">
    <citation type="submission" date="2021-12" db="EMBL/GenBank/DDBJ databases">
        <authorList>
            <person name="Zaccaron A."/>
            <person name="Stergiopoulos I."/>
        </authorList>
    </citation>
    <scope>NUCLEOTIDE SEQUENCE</scope>
    <source>
        <strain evidence="2">Race5_Kim</strain>
    </source>
</reference>
<accession>A0A9Q8PGW1</accession>
<reference evidence="2" key="2">
    <citation type="journal article" date="2022" name="Microb. Genom.">
        <title>A chromosome-scale genome assembly of the tomato pathogen Cladosporium fulvum reveals a compartmentalized genome architecture and the presence of a dispensable chromosome.</title>
        <authorList>
            <person name="Zaccaron A.Z."/>
            <person name="Chen L.H."/>
            <person name="Samaras A."/>
            <person name="Stergiopoulos I."/>
        </authorList>
    </citation>
    <scope>NUCLEOTIDE SEQUENCE</scope>
    <source>
        <strain evidence="2">Race5_Kim</strain>
    </source>
</reference>
<dbReference type="OrthoDB" id="2157530at2759"/>
<dbReference type="EMBL" id="CP090171">
    <property type="protein sequence ID" value="UJO22290.1"/>
    <property type="molecule type" value="Genomic_DNA"/>
</dbReference>
<evidence type="ECO:0000313" key="2">
    <source>
        <dbReference type="EMBL" id="UJO22290.1"/>
    </source>
</evidence>
<name>A0A9Q8PGW1_PASFU</name>